<evidence type="ECO:0000313" key="1">
    <source>
        <dbReference type="EMBL" id="KAH7847059.1"/>
    </source>
</evidence>
<dbReference type="EMBL" id="CM037155">
    <property type="protein sequence ID" value="KAH7847059.1"/>
    <property type="molecule type" value="Genomic_DNA"/>
</dbReference>
<keyword evidence="2" id="KW-1185">Reference proteome</keyword>
<protein>
    <submittedName>
        <fullName evidence="1">Uncharacterized protein</fullName>
    </submittedName>
</protein>
<reference evidence="1 2" key="1">
    <citation type="journal article" date="2021" name="Hortic Res">
        <title>High-quality reference genome and annotation aids understanding of berry development for evergreen blueberry (Vaccinium darrowii).</title>
        <authorList>
            <person name="Yu J."/>
            <person name="Hulse-Kemp A.M."/>
            <person name="Babiker E."/>
            <person name="Staton M."/>
        </authorList>
    </citation>
    <scope>NUCLEOTIDE SEQUENCE [LARGE SCALE GENOMIC DNA]</scope>
    <source>
        <strain evidence="2">cv. NJ 8807/NJ 8810</strain>
        <tissue evidence="1">Young leaf</tissue>
    </source>
</reference>
<proteinExistence type="predicted"/>
<organism evidence="1 2">
    <name type="scientific">Vaccinium darrowii</name>
    <dbReference type="NCBI Taxonomy" id="229202"/>
    <lineage>
        <taxon>Eukaryota</taxon>
        <taxon>Viridiplantae</taxon>
        <taxon>Streptophyta</taxon>
        <taxon>Embryophyta</taxon>
        <taxon>Tracheophyta</taxon>
        <taxon>Spermatophyta</taxon>
        <taxon>Magnoliopsida</taxon>
        <taxon>eudicotyledons</taxon>
        <taxon>Gunneridae</taxon>
        <taxon>Pentapetalae</taxon>
        <taxon>asterids</taxon>
        <taxon>Ericales</taxon>
        <taxon>Ericaceae</taxon>
        <taxon>Vaccinioideae</taxon>
        <taxon>Vaccinieae</taxon>
        <taxon>Vaccinium</taxon>
    </lineage>
</organism>
<gene>
    <name evidence="1" type="ORF">Vadar_021425</name>
</gene>
<comment type="caution">
    <text evidence="1">The sequence shown here is derived from an EMBL/GenBank/DDBJ whole genome shotgun (WGS) entry which is preliminary data.</text>
</comment>
<name>A0ACB7Y0K7_9ERIC</name>
<dbReference type="Proteomes" id="UP000828048">
    <property type="component" value="Chromosome 5"/>
</dbReference>
<accession>A0ACB7Y0K7</accession>
<sequence length="606" mass="67567">MSTRGRGRGGHGMTTHGATTRSSTPSNDQEQNSSPAPHVSESAQPNLSLTADATVTKNGRGKTKGLALAKIRGHGEKVKLGFSRALGQPTSENDDDLTRYTTEIGVIVRQFAPLQAKSWEKVPQDAKDICVAHIREKFELPEATYVDTAMLRTMGRRYCDMRTRLKKKFTEGEVDCPADIEEADWIYLCNLWQDEDYKLKCGKYKVSRSKPRIHHAAGSRAFYKVKNDMDKLKQVKDQSMENGSTPLSDEELSRTVLGHKSGYLRGLGDGPKPSSTKSGQISRAQLIRDAEEARQEAAALKRSCEEAQMIAVEARKNSEQLAETVANMQSTLNFLLQQQNGRNVPSNDASEYLFIIVESVVRGCKNGSTPFSLFVNYRNLDGATAADVTARLATGPATSEIESILRRNGASESSSLANDDSYIDDFLKSPERCLEITLRKLYLWREAFSMEMRQTVLVVAALITAATFQVISNPPGGGGGGGGDKSGNLSTDTWKLLILFYTWNTFAFLGSIAMIILILPFRVFAPLYFSLICMTNSYAISLPIIFHSKKYAGVFGYLVSFICCSFFIAYCVLVNIEYVFDWHWKIFRVSHLQRKRLQMLYRILKN</sequence>
<evidence type="ECO:0000313" key="2">
    <source>
        <dbReference type="Proteomes" id="UP000828048"/>
    </source>
</evidence>